<evidence type="ECO:0000256" key="8">
    <source>
        <dbReference type="HAMAP-Rule" id="MF_02006"/>
    </source>
</evidence>
<keyword evidence="4 9" id="KW-0694">RNA-binding</keyword>
<dbReference type="KEGG" id="nef:GP480_01405"/>
<comment type="function">
    <text evidence="8">Catalyzes the attachment of tyrosine to tRNA(Tyr) in a two-step reaction: tyrosine is first activated by ATP to form Tyr-AMP and then transferred to the acceptor end of tRNA(Tyr).</text>
</comment>
<dbReference type="Gene3D" id="3.40.50.620">
    <property type="entry name" value="HUPs"/>
    <property type="match status" value="1"/>
</dbReference>
<dbReference type="InterPro" id="IPR024088">
    <property type="entry name" value="Tyr-tRNA-ligase_bac-type"/>
</dbReference>
<evidence type="ECO:0000313" key="11">
    <source>
        <dbReference type="EMBL" id="QHD65112.1"/>
    </source>
</evidence>
<comment type="catalytic activity">
    <reaction evidence="7 8">
        <text>tRNA(Tyr) + L-tyrosine + ATP = L-tyrosyl-tRNA(Tyr) + AMP + diphosphate + H(+)</text>
        <dbReference type="Rhea" id="RHEA:10220"/>
        <dbReference type="Rhea" id="RHEA-COMP:9706"/>
        <dbReference type="Rhea" id="RHEA-COMP:9707"/>
        <dbReference type="ChEBI" id="CHEBI:15378"/>
        <dbReference type="ChEBI" id="CHEBI:30616"/>
        <dbReference type="ChEBI" id="CHEBI:33019"/>
        <dbReference type="ChEBI" id="CHEBI:58315"/>
        <dbReference type="ChEBI" id="CHEBI:78442"/>
        <dbReference type="ChEBI" id="CHEBI:78536"/>
        <dbReference type="ChEBI" id="CHEBI:456215"/>
        <dbReference type="EC" id="6.1.1.1"/>
    </reaction>
</comment>
<dbReference type="InterPro" id="IPR002307">
    <property type="entry name" value="Tyr-tRNA-ligase"/>
</dbReference>
<dbReference type="InterPro" id="IPR054608">
    <property type="entry name" value="SYY-like_C"/>
</dbReference>
<feature type="short sequence motif" description="'KMSKS' region" evidence="8">
    <location>
        <begin position="224"/>
        <end position="228"/>
    </location>
</feature>
<dbReference type="PRINTS" id="PR01040">
    <property type="entry name" value="TRNASYNTHTYR"/>
</dbReference>
<evidence type="ECO:0000256" key="3">
    <source>
        <dbReference type="ARBA" id="ARBA00022840"/>
    </source>
</evidence>
<protein>
    <recommendedName>
        <fullName evidence="8">Tyrosine--tRNA ligase</fullName>
        <ecNumber evidence="8">6.1.1.1</ecNumber>
    </recommendedName>
    <alternativeName>
        <fullName evidence="8">Tyrosyl-tRNA synthetase</fullName>
        <shortName evidence="8">TyrRS</shortName>
    </alternativeName>
</protein>
<dbReference type="SMART" id="SM00363">
    <property type="entry name" value="S4"/>
    <property type="match status" value="1"/>
</dbReference>
<keyword evidence="6 8" id="KW-0030">Aminoacyl-tRNA synthetase</keyword>
<gene>
    <name evidence="8" type="primary">tyrS</name>
    <name evidence="11" type="ORF">GP480_01405</name>
</gene>
<keyword evidence="2 8" id="KW-0547">Nucleotide-binding</keyword>
<dbReference type="GO" id="GO:0004831">
    <property type="term" value="F:tyrosine-tRNA ligase activity"/>
    <property type="evidence" value="ECO:0007669"/>
    <property type="project" value="UniProtKB-UniRule"/>
</dbReference>
<sequence>MLKIIEERGYFLQCTNRKALEHRLDSCEKLVFYLGFDCTAPAIHLGHLVPLMLMRLVKSYGHEVIILLGGGTTLIGDPSGKDESRKMLSREEINKNISTISEIVKRIIGSVLFVNNADWLENIRYIDFLRNVGRHFSVNRMLTFDSVKSRLERESHLSFLEFNYMILQAYDFVELNRLYNCNVQIGGGDQWGNIVNGVELGRKLRNTEMFGLTVPLITTASGKKMGKTEAGAVWLDPNLYSPYDYWQYFRNTEDADVESFLCLFTELPIEEIKALSAFSDTRINEAKKILATEATRICHGSAIAEKISESIVKAFEENDPSQLPEIEIPRNADIIDVIVRIEAASSRTQAKRLIESGAVKIDQQKVFNYSIELPKRFSVSVGKKQRNISMK</sequence>
<dbReference type="Pfam" id="PF22421">
    <property type="entry name" value="SYY_C-terminal"/>
    <property type="match status" value="1"/>
</dbReference>
<keyword evidence="3 8" id="KW-0067">ATP-binding</keyword>
<keyword evidence="8" id="KW-0963">Cytoplasm</keyword>
<dbReference type="Proteomes" id="UP000464912">
    <property type="component" value="Chromosome"/>
</dbReference>
<evidence type="ECO:0000256" key="1">
    <source>
        <dbReference type="ARBA" id="ARBA00022598"/>
    </source>
</evidence>
<dbReference type="InterPro" id="IPR024107">
    <property type="entry name" value="Tyr-tRNA-ligase_bac_1"/>
</dbReference>
<dbReference type="HAMAP" id="MF_02006">
    <property type="entry name" value="Tyr_tRNA_synth_type1"/>
    <property type="match status" value="1"/>
</dbReference>
<keyword evidence="12" id="KW-1185">Reference proteome</keyword>
<dbReference type="CDD" id="cd00165">
    <property type="entry name" value="S4"/>
    <property type="match status" value="1"/>
</dbReference>
<dbReference type="PANTHER" id="PTHR11766:SF0">
    <property type="entry name" value="TYROSINE--TRNA LIGASE, MITOCHONDRIAL"/>
    <property type="match status" value="1"/>
</dbReference>
<accession>A0A6P1G9V4</accession>
<evidence type="ECO:0000313" key="12">
    <source>
        <dbReference type="Proteomes" id="UP000464912"/>
    </source>
</evidence>
<dbReference type="InterPro" id="IPR036986">
    <property type="entry name" value="S4_RNA-bd_sf"/>
</dbReference>
<organism evidence="11 12">
    <name type="scientific">Neorickettsia findlayensis</name>
    <dbReference type="NCBI Taxonomy" id="2686014"/>
    <lineage>
        <taxon>Bacteria</taxon>
        <taxon>Pseudomonadati</taxon>
        <taxon>Pseudomonadota</taxon>
        <taxon>Alphaproteobacteria</taxon>
        <taxon>Rickettsiales</taxon>
        <taxon>Anaplasmataceae</taxon>
        <taxon>Neorickettsia</taxon>
    </lineage>
</organism>
<reference evidence="11 12" key="2">
    <citation type="journal article" date="2020" name="MBio">
        <title>Isolation and Molecular Analysis of a Novel Neorickettsia Species That Causes Potomac Horse Fever.</title>
        <authorList>
            <person name="Teymournejad O."/>
            <person name="Lin M."/>
            <person name="Bekebrede H."/>
            <person name="Kamr A."/>
            <person name="Toribio R.E."/>
            <person name="Arroyo L.G."/>
            <person name="Baird J.D."/>
            <person name="Rikihisa Y."/>
        </authorList>
    </citation>
    <scope>NUCLEOTIDE SEQUENCE [LARGE SCALE GENOMIC DNA]</scope>
    <source>
        <strain evidence="11 12">Fin17</strain>
    </source>
</reference>
<dbReference type="Gene3D" id="1.10.240.10">
    <property type="entry name" value="Tyrosyl-Transfer RNA Synthetase"/>
    <property type="match status" value="1"/>
</dbReference>
<comment type="subunit">
    <text evidence="8">Homodimer.</text>
</comment>
<keyword evidence="5 8" id="KW-0648">Protein biosynthesis</keyword>
<dbReference type="AlphaFoldDB" id="A0A6P1G9V4"/>
<keyword evidence="1 8" id="KW-0436">Ligase</keyword>
<dbReference type="GO" id="GO:0006437">
    <property type="term" value="P:tyrosyl-tRNA aminoacylation"/>
    <property type="evidence" value="ECO:0007669"/>
    <property type="project" value="UniProtKB-UniRule"/>
</dbReference>
<dbReference type="SUPFAM" id="SSF52374">
    <property type="entry name" value="Nucleotidylyl transferase"/>
    <property type="match status" value="1"/>
</dbReference>
<dbReference type="Pfam" id="PF00579">
    <property type="entry name" value="tRNA-synt_1b"/>
    <property type="match status" value="1"/>
</dbReference>
<dbReference type="Gene3D" id="3.10.290.10">
    <property type="entry name" value="RNA-binding S4 domain"/>
    <property type="match status" value="1"/>
</dbReference>
<evidence type="ECO:0000259" key="10">
    <source>
        <dbReference type="SMART" id="SM00363"/>
    </source>
</evidence>
<comment type="similarity">
    <text evidence="8">Belongs to the class-I aminoacyl-tRNA synthetase family. TyrS type 1 subfamily.</text>
</comment>
<feature type="binding site" evidence="8">
    <location>
        <position position="168"/>
    </location>
    <ligand>
        <name>L-tyrosine</name>
        <dbReference type="ChEBI" id="CHEBI:58315"/>
    </ligand>
</feature>
<dbReference type="SUPFAM" id="SSF55174">
    <property type="entry name" value="Alpha-L RNA-binding motif"/>
    <property type="match status" value="1"/>
</dbReference>
<dbReference type="InterPro" id="IPR014729">
    <property type="entry name" value="Rossmann-like_a/b/a_fold"/>
</dbReference>
<dbReference type="GO" id="GO:0005829">
    <property type="term" value="C:cytosol"/>
    <property type="evidence" value="ECO:0007669"/>
    <property type="project" value="TreeGrafter"/>
</dbReference>
<proteinExistence type="inferred from homology"/>
<dbReference type="EC" id="6.1.1.1" evidence="8"/>
<dbReference type="InterPro" id="IPR002942">
    <property type="entry name" value="S4_RNA-bd"/>
</dbReference>
<evidence type="ECO:0000256" key="6">
    <source>
        <dbReference type="ARBA" id="ARBA00023146"/>
    </source>
</evidence>
<dbReference type="CDD" id="cd00805">
    <property type="entry name" value="TyrRS_core"/>
    <property type="match status" value="1"/>
</dbReference>
<dbReference type="GO" id="GO:0005524">
    <property type="term" value="F:ATP binding"/>
    <property type="evidence" value="ECO:0007669"/>
    <property type="project" value="UniProtKB-UniRule"/>
</dbReference>
<feature type="short sequence motif" description="'HIGH' region" evidence="8">
    <location>
        <begin position="38"/>
        <end position="47"/>
    </location>
</feature>
<dbReference type="GO" id="GO:0003723">
    <property type="term" value="F:RNA binding"/>
    <property type="evidence" value="ECO:0007669"/>
    <property type="project" value="UniProtKB-KW"/>
</dbReference>
<dbReference type="InterPro" id="IPR002305">
    <property type="entry name" value="aa-tRNA-synth_Ic"/>
</dbReference>
<dbReference type="PROSITE" id="PS50889">
    <property type="entry name" value="S4"/>
    <property type="match status" value="1"/>
</dbReference>
<dbReference type="EMBL" id="CP047224">
    <property type="protein sequence ID" value="QHD65112.1"/>
    <property type="molecule type" value="Genomic_DNA"/>
</dbReference>
<feature type="binding site" evidence="8">
    <location>
        <position position="227"/>
    </location>
    <ligand>
        <name>ATP</name>
        <dbReference type="ChEBI" id="CHEBI:30616"/>
    </ligand>
</feature>
<dbReference type="NCBIfam" id="TIGR00234">
    <property type="entry name" value="tyrS"/>
    <property type="match status" value="1"/>
</dbReference>
<evidence type="ECO:0000256" key="9">
    <source>
        <dbReference type="PROSITE-ProRule" id="PRU00182"/>
    </source>
</evidence>
<feature type="binding site" evidence="8">
    <location>
        <position position="164"/>
    </location>
    <ligand>
        <name>L-tyrosine</name>
        <dbReference type="ChEBI" id="CHEBI:58315"/>
    </ligand>
</feature>
<dbReference type="PANTHER" id="PTHR11766">
    <property type="entry name" value="TYROSYL-TRNA SYNTHETASE"/>
    <property type="match status" value="1"/>
</dbReference>
<evidence type="ECO:0000256" key="7">
    <source>
        <dbReference type="ARBA" id="ARBA00048248"/>
    </source>
</evidence>
<evidence type="ECO:0000256" key="2">
    <source>
        <dbReference type="ARBA" id="ARBA00022741"/>
    </source>
</evidence>
<dbReference type="FunFam" id="1.10.240.10:FF:000001">
    <property type="entry name" value="Tyrosine--tRNA ligase"/>
    <property type="match status" value="1"/>
</dbReference>
<feature type="binding site" evidence="8">
    <location>
        <position position="33"/>
    </location>
    <ligand>
        <name>L-tyrosine</name>
        <dbReference type="ChEBI" id="CHEBI:58315"/>
    </ligand>
</feature>
<name>A0A6P1G9V4_9RICK</name>
<feature type="domain" description="RNA-binding S4" evidence="10">
    <location>
        <begin position="333"/>
        <end position="389"/>
    </location>
</feature>
<evidence type="ECO:0000256" key="5">
    <source>
        <dbReference type="ARBA" id="ARBA00022917"/>
    </source>
</evidence>
<dbReference type="RefSeq" id="WP_160095198.1">
    <property type="nucleotide sequence ID" value="NZ_CP047224.1"/>
</dbReference>
<evidence type="ECO:0000256" key="4">
    <source>
        <dbReference type="ARBA" id="ARBA00022884"/>
    </source>
</evidence>
<comment type="subcellular location">
    <subcellularLocation>
        <location evidence="8">Cytoplasm</location>
    </subcellularLocation>
</comment>
<reference evidence="11 12" key="1">
    <citation type="journal article" date="2020" name="MBio">
        <title>Erratum for Teymournejad et al., 'Isolation and Molecular Analysis of a Novel Neorickettsia Species That Causes Potomac Horse Fever'.</title>
        <authorList>
            <person name="Teymournejad O."/>
            <person name="Lin M."/>
            <person name="Bekebrede H."/>
            <person name="Kamr A."/>
            <person name="Toribio R.E."/>
            <person name="Arroyo L.G."/>
            <person name="Baird J.D."/>
            <person name="Rikihisa Y."/>
        </authorList>
    </citation>
    <scope>NUCLEOTIDE SEQUENCE [LARGE SCALE GENOMIC DNA]</scope>
    <source>
        <strain evidence="11 12">Fin17</strain>
    </source>
</reference>